<dbReference type="Proteomes" id="UP000284219">
    <property type="component" value="Unassembled WGS sequence"/>
</dbReference>
<protein>
    <submittedName>
        <fullName evidence="2">Uncharacterized protein</fullName>
    </submittedName>
</protein>
<keyword evidence="1" id="KW-1133">Transmembrane helix</keyword>
<accession>A0A419SKC6</accession>
<gene>
    <name evidence="2" type="ORF">BEP19_08160</name>
</gene>
<comment type="caution">
    <text evidence="2">The sequence shown here is derived from an EMBL/GenBank/DDBJ whole genome shotgun (WGS) entry which is preliminary data.</text>
</comment>
<keyword evidence="1" id="KW-0812">Transmembrane</keyword>
<evidence type="ECO:0000313" key="2">
    <source>
        <dbReference type="EMBL" id="RKD24358.1"/>
    </source>
</evidence>
<keyword evidence="1" id="KW-0472">Membrane</keyword>
<organism evidence="2 3">
    <name type="scientific">Ammoniphilus oxalaticus</name>
    <dbReference type="NCBI Taxonomy" id="66863"/>
    <lineage>
        <taxon>Bacteria</taxon>
        <taxon>Bacillati</taxon>
        <taxon>Bacillota</taxon>
        <taxon>Bacilli</taxon>
        <taxon>Bacillales</taxon>
        <taxon>Paenibacillaceae</taxon>
        <taxon>Aneurinibacillus group</taxon>
        <taxon>Ammoniphilus</taxon>
    </lineage>
</organism>
<evidence type="ECO:0000256" key="1">
    <source>
        <dbReference type="SAM" id="Phobius"/>
    </source>
</evidence>
<sequence>MSCKICDTGKQTHSGVCQSCGSLSRSPVQMMKDTINTQIVNILLGSFGMMILAIILLGAAF</sequence>
<name>A0A419SKC6_9BACL</name>
<feature type="transmembrane region" description="Helical" evidence="1">
    <location>
        <begin position="39"/>
        <end position="60"/>
    </location>
</feature>
<proteinExistence type="predicted"/>
<reference evidence="2 3" key="1">
    <citation type="submission" date="2016-08" db="EMBL/GenBank/DDBJ databases">
        <title>Novel Firmicute Genomes.</title>
        <authorList>
            <person name="Poppleton D.I."/>
            <person name="Gribaldo S."/>
        </authorList>
    </citation>
    <scope>NUCLEOTIDE SEQUENCE [LARGE SCALE GENOMIC DNA]</scope>
    <source>
        <strain evidence="2 3">RAOx-1</strain>
    </source>
</reference>
<evidence type="ECO:0000313" key="3">
    <source>
        <dbReference type="Proteomes" id="UP000284219"/>
    </source>
</evidence>
<dbReference type="AlphaFoldDB" id="A0A419SKC6"/>
<dbReference type="EMBL" id="MCHY01000008">
    <property type="protein sequence ID" value="RKD24358.1"/>
    <property type="molecule type" value="Genomic_DNA"/>
</dbReference>
<keyword evidence="3" id="KW-1185">Reference proteome</keyword>